<dbReference type="PRINTS" id="PR00037">
    <property type="entry name" value="HTHLACR"/>
</dbReference>
<keyword evidence="3" id="KW-0805">Transcription regulation</keyword>
<dbReference type="InterPro" id="IPR001034">
    <property type="entry name" value="DeoR_HTH"/>
</dbReference>
<keyword evidence="4" id="KW-0804">Transcription</keyword>
<dbReference type="InterPro" id="IPR014036">
    <property type="entry name" value="DeoR-like_C"/>
</dbReference>
<evidence type="ECO:0000259" key="6">
    <source>
        <dbReference type="PROSITE" id="PS51000"/>
    </source>
</evidence>
<comment type="function">
    <text evidence="5">Repressor of the lactose catabolism operon. Galactose-6-phosphate is the inducer.</text>
</comment>
<gene>
    <name evidence="7" type="ORF">SAMN05216251_11329</name>
</gene>
<evidence type="ECO:0000256" key="5">
    <source>
        <dbReference type="ARBA" id="ARBA00024937"/>
    </source>
</evidence>
<evidence type="ECO:0000256" key="2">
    <source>
        <dbReference type="ARBA" id="ARBA00022491"/>
    </source>
</evidence>
<protein>
    <recommendedName>
        <fullName evidence="1">Lactose phosphotransferase system repressor</fullName>
    </recommendedName>
</protein>
<dbReference type="PANTHER" id="PTHR30363">
    <property type="entry name" value="HTH-TYPE TRANSCRIPTIONAL REGULATOR SRLR-RELATED"/>
    <property type="match status" value="1"/>
</dbReference>
<dbReference type="EMBL" id="FONG01000013">
    <property type="protein sequence ID" value="SFF39424.1"/>
    <property type="molecule type" value="Genomic_DNA"/>
</dbReference>
<organism evidence="7 8">
    <name type="scientific">Actinacidiphila alni</name>
    <dbReference type="NCBI Taxonomy" id="380248"/>
    <lineage>
        <taxon>Bacteria</taxon>
        <taxon>Bacillati</taxon>
        <taxon>Actinomycetota</taxon>
        <taxon>Actinomycetes</taxon>
        <taxon>Kitasatosporales</taxon>
        <taxon>Streptomycetaceae</taxon>
        <taxon>Actinacidiphila</taxon>
    </lineage>
</organism>
<dbReference type="Pfam" id="PF00455">
    <property type="entry name" value="DeoRC"/>
    <property type="match status" value="1"/>
</dbReference>
<name>A0A1I2IB28_9ACTN</name>
<evidence type="ECO:0000256" key="4">
    <source>
        <dbReference type="ARBA" id="ARBA00023163"/>
    </source>
</evidence>
<dbReference type="STRING" id="380248.SAMN05216251_11329"/>
<dbReference type="PANTHER" id="PTHR30363:SF4">
    <property type="entry name" value="GLYCEROL-3-PHOSPHATE REGULON REPRESSOR"/>
    <property type="match status" value="1"/>
</dbReference>
<dbReference type="SMART" id="SM01134">
    <property type="entry name" value="DeoRC"/>
    <property type="match status" value="1"/>
</dbReference>
<sequence>MELLRERRRLTVVEISERFQVTPETVRRDLVELEQTGALRRVHGGAILLDNEHGIPGLAQRTRIMAEEKTAIATAALEHMPTSGAVLIDAGSTTGRLADLYPGGPQLVVMTNSLPIAITMAGKPGAAVYTTGGRVRNDTLAEVEMLTLRALDEVKVDVAFVATSGITVDHGFSTSDVSESAVKRTMMASATRVVVLCDHSKIGTALFSRFARIDAPDLLITDSGIGAAQLAELRGAGLDVQVAEPV</sequence>
<keyword evidence="2" id="KW-0678">Repressor</keyword>
<dbReference type="SMART" id="SM00420">
    <property type="entry name" value="HTH_DEOR"/>
    <property type="match status" value="1"/>
</dbReference>
<dbReference type="Gene3D" id="3.40.50.1360">
    <property type="match status" value="1"/>
</dbReference>
<evidence type="ECO:0000313" key="7">
    <source>
        <dbReference type="EMBL" id="SFF39424.1"/>
    </source>
</evidence>
<accession>A0A1I2IB28</accession>
<proteinExistence type="predicted"/>
<evidence type="ECO:0000313" key="8">
    <source>
        <dbReference type="Proteomes" id="UP000199323"/>
    </source>
</evidence>
<feature type="domain" description="HTH deoR-type" evidence="6">
    <location>
        <begin position="1"/>
        <end position="48"/>
    </location>
</feature>
<dbReference type="GO" id="GO:0003700">
    <property type="term" value="F:DNA-binding transcription factor activity"/>
    <property type="evidence" value="ECO:0007669"/>
    <property type="project" value="InterPro"/>
</dbReference>
<dbReference type="InterPro" id="IPR050313">
    <property type="entry name" value="Carb_Metab_HTH_regulators"/>
</dbReference>
<dbReference type="Pfam" id="PF08220">
    <property type="entry name" value="HTH_DeoR"/>
    <property type="match status" value="1"/>
</dbReference>
<dbReference type="Proteomes" id="UP000199323">
    <property type="component" value="Unassembled WGS sequence"/>
</dbReference>
<evidence type="ECO:0000256" key="1">
    <source>
        <dbReference type="ARBA" id="ARBA00021390"/>
    </source>
</evidence>
<dbReference type="SUPFAM" id="SSF46785">
    <property type="entry name" value="Winged helix' DNA-binding domain"/>
    <property type="match status" value="1"/>
</dbReference>
<dbReference type="SUPFAM" id="SSF100950">
    <property type="entry name" value="NagB/RpiA/CoA transferase-like"/>
    <property type="match status" value="1"/>
</dbReference>
<reference evidence="7 8" key="1">
    <citation type="submission" date="2016-10" db="EMBL/GenBank/DDBJ databases">
        <authorList>
            <person name="de Groot N.N."/>
        </authorList>
    </citation>
    <scope>NUCLEOTIDE SEQUENCE [LARGE SCALE GENOMIC DNA]</scope>
    <source>
        <strain evidence="7 8">CGMCC 4.3510</strain>
    </source>
</reference>
<keyword evidence="8" id="KW-1185">Reference proteome</keyword>
<dbReference type="AlphaFoldDB" id="A0A1I2IB28"/>
<dbReference type="Gene3D" id="1.10.10.10">
    <property type="entry name" value="Winged helix-like DNA-binding domain superfamily/Winged helix DNA-binding domain"/>
    <property type="match status" value="1"/>
</dbReference>
<dbReference type="PROSITE" id="PS51000">
    <property type="entry name" value="HTH_DEOR_2"/>
    <property type="match status" value="1"/>
</dbReference>
<evidence type="ECO:0000256" key="3">
    <source>
        <dbReference type="ARBA" id="ARBA00023015"/>
    </source>
</evidence>
<dbReference type="InterPro" id="IPR037171">
    <property type="entry name" value="NagB/RpiA_transferase-like"/>
</dbReference>
<dbReference type="InterPro" id="IPR036388">
    <property type="entry name" value="WH-like_DNA-bd_sf"/>
</dbReference>
<dbReference type="InterPro" id="IPR036390">
    <property type="entry name" value="WH_DNA-bd_sf"/>
</dbReference>